<comment type="caution">
    <text evidence="1">The sequence shown here is derived from an EMBL/GenBank/DDBJ whole genome shotgun (WGS) entry which is preliminary data.</text>
</comment>
<dbReference type="Gene3D" id="1.10.150.180">
    <property type="entry name" value="Gamma-retroviral matrix domain"/>
    <property type="match status" value="1"/>
</dbReference>
<accession>A0A484H1C9</accession>
<dbReference type="InterPro" id="IPR036946">
    <property type="entry name" value="G_retro_matrix_sf"/>
</dbReference>
<dbReference type="EMBL" id="QWLN02001396">
    <property type="protein sequence ID" value="TEA41431.1"/>
    <property type="molecule type" value="Genomic_DNA"/>
</dbReference>
<feature type="non-terminal residue" evidence="1">
    <location>
        <position position="42"/>
    </location>
</feature>
<keyword evidence="2" id="KW-1185">Reference proteome</keyword>
<dbReference type="SUPFAM" id="SSF47836">
    <property type="entry name" value="Retroviral matrix proteins"/>
    <property type="match status" value="1"/>
</dbReference>
<dbReference type="AlphaFoldDB" id="A0A484H1C9"/>
<feature type="non-terminal residue" evidence="1">
    <location>
        <position position="1"/>
    </location>
</feature>
<evidence type="ECO:0000313" key="2">
    <source>
        <dbReference type="Proteomes" id="UP000295264"/>
    </source>
</evidence>
<organism evidence="1 2">
    <name type="scientific">Sousa chinensis</name>
    <name type="common">Indo-pacific humpbacked dolphin</name>
    <name type="synonym">Steno chinensis</name>
    <dbReference type="NCBI Taxonomy" id="103600"/>
    <lineage>
        <taxon>Eukaryota</taxon>
        <taxon>Metazoa</taxon>
        <taxon>Chordata</taxon>
        <taxon>Craniata</taxon>
        <taxon>Vertebrata</taxon>
        <taxon>Euteleostomi</taxon>
        <taxon>Mammalia</taxon>
        <taxon>Eutheria</taxon>
        <taxon>Laurasiatheria</taxon>
        <taxon>Artiodactyla</taxon>
        <taxon>Whippomorpha</taxon>
        <taxon>Cetacea</taxon>
        <taxon>Odontoceti</taxon>
        <taxon>Delphinidae</taxon>
        <taxon>Sousa</taxon>
    </lineage>
</organism>
<reference evidence="1 2" key="1">
    <citation type="journal article" date="2018" name="Genomics">
        <title>Molecular footprints of inshore aquatic adaptation in Indo-Pacific humpback dolphin (Sousa chinensis).</title>
        <authorList>
            <person name="Ming Y."/>
            <person name="Jian J."/>
            <person name="Yu F."/>
            <person name="Yu X."/>
            <person name="Wang J."/>
            <person name="Liu W."/>
        </authorList>
    </citation>
    <scope>NUCLEOTIDE SEQUENCE [LARGE SCALE GENOMIC DNA]</scope>
    <source>
        <strain evidence="1">MY-2018</strain>
        <tissue evidence="1">Skin</tissue>
    </source>
</reference>
<dbReference type="InterPro" id="IPR010999">
    <property type="entry name" value="Retrovr_matrix"/>
</dbReference>
<protein>
    <submittedName>
        <fullName evidence="1">Uncharacterized protein</fullName>
    </submittedName>
</protein>
<sequence length="42" mass="4995">LEDDEAWPENGSLNYNTFLQLDIFCKRQGEWTEVPYVQDFIA</sequence>
<proteinExistence type="predicted"/>
<name>A0A484H1C9_SOUCH</name>
<evidence type="ECO:0000313" key="1">
    <source>
        <dbReference type="EMBL" id="TEA41431.1"/>
    </source>
</evidence>
<gene>
    <name evidence="1" type="ORF">DBR06_SOUSAS37910007</name>
</gene>
<dbReference type="Proteomes" id="UP000295264">
    <property type="component" value="Unassembled WGS sequence"/>
</dbReference>